<proteinExistence type="predicted"/>
<reference evidence="1 2" key="1">
    <citation type="submission" date="2018-07" db="EMBL/GenBank/DDBJ databases">
        <title>Dyadobacter roseus sp. nov., isolated from rose rhizosphere soil.</title>
        <authorList>
            <person name="Chen L."/>
        </authorList>
    </citation>
    <scope>NUCLEOTIDE SEQUENCE [LARGE SCALE GENOMIC DNA]</scope>
    <source>
        <strain evidence="1 2">RS19</strain>
    </source>
</reference>
<dbReference type="OrthoDB" id="960235at2"/>
<gene>
    <name evidence="1" type="ORF">DSL64_07890</name>
</gene>
<accession>A0A3D8YE78</accession>
<evidence type="ECO:0000313" key="1">
    <source>
        <dbReference type="EMBL" id="REA62834.1"/>
    </source>
</evidence>
<comment type="caution">
    <text evidence="1">The sequence shown here is derived from an EMBL/GenBank/DDBJ whole genome shotgun (WGS) entry which is preliminary data.</text>
</comment>
<dbReference type="RefSeq" id="WP_115830130.1">
    <property type="nucleotide sequence ID" value="NZ_QNUL01000004.1"/>
</dbReference>
<dbReference type="AlphaFoldDB" id="A0A3D8YE78"/>
<keyword evidence="2" id="KW-1185">Reference proteome</keyword>
<name>A0A3D8YE78_9BACT</name>
<dbReference type="EMBL" id="QNUL01000004">
    <property type="protein sequence ID" value="REA62834.1"/>
    <property type="molecule type" value="Genomic_DNA"/>
</dbReference>
<sequence>MRHSNIFAYNELSKFAENLSLSINSVKSDLIAQHAYFRVIPASMFSEDLAPRWESICERVKRSGPAVDEDNHIITNEVKNTILHMSDQECYDLTDQILSLRNKVAAEF</sequence>
<organism evidence="1 2">
    <name type="scientific">Dyadobacter luteus</name>
    <dbReference type="NCBI Taxonomy" id="2259619"/>
    <lineage>
        <taxon>Bacteria</taxon>
        <taxon>Pseudomonadati</taxon>
        <taxon>Bacteroidota</taxon>
        <taxon>Cytophagia</taxon>
        <taxon>Cytophagales</taxon>
        <taxon>Spirosomataceae</taxon>
        <taxon>Dyadobacter</taxon>
    </lineage>
</organism>
<protein>
    <submittedName>
        <fullName evidence="1">Uncharacterized protein</fullName>
    </submittedName>
</protein>
<dbReference type="Proteomes" id="UP000256373">
    <property type="component" value="Unassembled WGS sequence"/>
</dbReference>
<evidence type="ECO:0000313" key="2">
    <source>
        <dbReference type="Proteomes" id="UP000256373"/>
    </source>
</evidence>